<dbReference type="AlphaFoldDB" id="A0A382V673"/>
<sequence>MADDRALIETIRKNGIGVLQNVLSMDEVKAVRMEFDQAHLDLGKGHGEPGVRDRLSGEQLLDYPALSALYSHPGIMRIVSAMLNEPVPWVWQIITNRYTPEHVGVRKHTDGFLGELSPPFTRQSMAVFLDDI</sequence>
<evidence type="ECO:0000313" key="1">
    <source>
        <dbReference type="EMBL" id="SVD42002.1"/>
    </source>
</evidence>
<organism evidence="1">
    <name type="scientific">marine metagenome</name>
    <dbReference type="NCBI Taxonomy" id="408172"/>
    <lineage>
        <taxon>unclassified sequences</taxon>
        <taxon>metagenomes</taxon>
        <taxon>ecological metagenomes</taxon>
    </lineage>
</organism>
<dbReference type="EMBL" id="UINC01149491">
    <property type="protein sequence ID" value="SVD42002.1"/>
    <property type="molecule type" value="Genomic_DNA"/>
</dbReference>
<name>A0A382V673_9ZZZZ</name>
<dbReference type="SUPFAM" id="SSF51197">
    <property type="entry name" value="Clavaminate synthase-like"/>
    <property type="match status" value="1"/>
</dbReference>
<accession>A0A382V673</accession>
<dbReference type="Gene3D" id="2.60.120.620">
    <property type="entry name" value="q2cbj1_9rhob like domain"/>
    <property type="match status" value="1"/>
</dbReference>
<gene>
    <name evidence="1" type="ORF">METZ01_LOCUS394856</name>
</gene>
<feature type="non-terminal residue" evidence="1">
    <location>
        <position position="132"/>
    </location>
</feature>
<protein>
    <recommendedName>
        <fullName evidence="2">Phytanoyl-CoA dioxygenase</fullName>
    </recommendedName>
</protein>
<evidence type="ECO:0008006" key="2">
    <source>
        <dbReference type="Google" id="ProtNLM"/>
    </source>
</evidence>
<reference evidence="1" key="1">
    <citation type="submission" date="2018-05" db="EMBL/GenBank/DDBJ databases">
        <authorList>
            <person name="Lanie J.A."/>
            <person name="Ng W.-L."/>
            <person name="Kazmierczak K.M."/>
            <person name="Andrzejewski T.M."/>
            <person name="Davidsen T.M."/>
            <person name="Wayne K.J."/>
            <person name="Tettelin H."/>
            <person name="Glass J.I."/>
            <person name="Rusch D."/>
            <person name="Podicherti R."/>
            <person name="Tsui H.-C.T."/>
            <person name="Winkler M.E."/>
        </authorList>
    </citation>
    <scope>NUCLEOTIDE SEQUENCE</scope>
</reference>
<proteinExistence type="predicted"/>